<keyword evidence="3" id="KW-0238">DNA-binding</keyword>
<dbReference type="GO" id="GO:0004519">
    <property type="term" value="F:endonuclease activity"/>
    <property type="evidence" value="ECO:0007669"/>
    <property type="project" value="UniProtKB-KW"/>
</dbReference>
<organism evidence="5">
    <name type="scientific">Streptomyces sp. NBC_00008</name>
    <dbReference type="NCBI Taxonomy" id="2903610"/>
    <lineage>
        <taxon>Bacteria</taxon>
        <taxon>Bacillati</taxon>
        <taxon>Actinomycetota</taxon>
        <taxon>Actinomycetes</taxon>
        <taxon>Kitasatosporales</taxon>
        <taxon>Streptomycetaceae</taxon>
        <taxon>Streptomyces</taxon>
    </lineage>
</organism>
<proteinExistence type="inferred from homology"/>
<comment type="similarity">
    <text evidence="1">Belongs to the type-I restriction system S methylase family.</text>
</comment>
<accession>A0AAU2VM04</accession>
<evidence type="ECO:0000256" key="2">
    <source>
        <dbReference type="ARBA" id="ARBA00022747"/>
    </source>
</evidence>
<evidence type="ECO:0000256" key="1">
    <source>
        <dbReference type="ARBA" id="ARBA00010923"/>
    </source>
</evidence>
<dbReference type="InterPro" id="IPR000055">
    <property type="entry name" value="Restrct_endonuc_typeI_TRD"/>
</dbReference>
<dbReference type="InterPro" id="IPR044946">
    <property type="entry name" value="Restrct_endonuc_typeI_TRD_sf"/>
</dbReference>
<reference evidence="5" key="1">
    <citation type="submission" date="2022-10" db="EMBL/GenBank/DDBJ databases">
        <title>The complete genomes of actinobacterial strains from the NBC collection.</title>
        <authorList>
            <person name="Joergensen T.S."/>
            <person name="Alvarez Arevalo M."/>
            <person name="Sterndorff E.B."/>
            <person name="Faurdal D."/>
            <person name="Vuksanovic O."/>
            <person name="Mourched A.-S."/>
            <person name="Charusanti P."/>
            <person name="Shaw S."/>
            <person name="Blin K."/>
            <person name="Weber T."/>
        </authorList>
    </citation>
    <scope>NUCLEOTIDE SEQUENCE</scope>
    <source>
        <strain evidence="5">NBC_00008</strain>
    </source>
</reference>
<name>A0AAU2VM04_9ACTN</name>
<feature type="domain" description="Type I restriction modification DNA specificity" evidence="4">
    <location>
        <begin position="76"/>
        <end position="181"/>
    </location>
</feature>
<keyword evidence="5" id="KW-0255">Endonuclease</keyword>
<dbReference type="GO" id="GO:0003677">
    <property type="term" value="F:DNA binding"/>
    <property type="evidence" value="ECO:0007669"/>
    <property type="project" value="UniProtKB-KW"/>
</dbReference>
<dbReference type="PANTHER" id="PTHR30408:SF12">
    <property type="entry name" value="TYPE I RESTRICTION ENZYME MJAVIII SPECIFICITY SUBUNIT"/>
    <property type="match status" value="1"/>
</dbReference>
<dbReference type="REBASE" id="792698">
    <property type="entry name" value="S.Ssp08ORF9765P"/>
</dbReference>
<dbReference type="Gene3D" id="3.90.220.20">
    <property type="entry name" value="DNA methylase specificity domains"/>
    <property type="match status" value="2"/>
</dbReference>
<evidence type="ECO:0000256" key="3">
    <source>
        <dbReference type="ARBA" id="ARBA00023125"/>
    </source>
</evidence>
<protein>
    <submittedName>
        <fullName evidence="5">Restriction endonuclease subunit S</fullName>
        <ecNumber evidence="5">3.1.21.-</ecNumber>
    </submittedName>
</protein>
<sequence>MSSHELVASGSPWLGDVPSNWRVSRFGYEALVNGGQVDPRLEPWRSMILVAPNHIERSTGRIVGRETAAKQGADSGKYLATAGQIIYSKIRPALNKVTIAVEECLCSADMYAMSFRPTIVPRYALYYMLARPFHSYATVTSMRVKMPKINRDELAAAPWLVPPLEEQNSIADFLDRETAQIDALVAKQFEFIGLLQERRANRTADILASLGVPDTQLRRVARIQTGVTLSGDGDPTLPEWPYLRVANVQMGRVDLSEIKTIHLSERDASSSTLQAGDVLMTEGGDIDKLGRGTVWDGLISPMLHQNHVFAVRPTPEVLLPEYLALWLDSPNAREYFYLTAKKTTNLASTNKTIVGQLPIRVPSIEQQKSAIQRHSREIGRINALIAKAYEHIAFAKERRSALITAAVTGQIDVRPNRKAG</sequence>
<dbReference type="EMBL" id="CP108313">
    <property type="protein sequence ID" value="WTW68525.1"/>
    <property type="molecule type" value="Genomic_DNA"/>
</dbReference>
<evidence type="ECO:0000313" key="5">
    <source>
        <dbReference type="EMBL" id="WTW68525.1"/>
    </source>
</evidence>
<dbReference type="EC" id="3.1.21.-" evidence="5"/>
<keyword evidence="5" id="KW-0540">Nuclease</keyword>
<dbReference type="InterPro" id="IPR052021">
    <property type="entry name" value="Type-I_RS_S_subunit"/>
</dbReference>
<dbReference type="GO" id="GO:0009307">
    <property type="term" value="P:DNA restriction-modification system"/>
    <property type="evidence" value="ECO:0007669"/>
    <property type="project" value="UniProtKB-KW"/>
</dbReference>
<evidence type="ECO:0000259" key="4">
    <source>
        <dbReference type="Pfam" id="PF01420"/>
    </source>
</evidence>
<keyword evidence="5" id="KW-0378">Hydrolase</keyword>
<dbReference type="CDD" id="cd17253">
    <property type="entry name" value="RMtype1_S_Eco933I-TRD2-CR2_like"/>
    <property type="match status" value="1"/>
</dbReference>
<dbReference type="GO" id="GO:0016787">
    <property type="term" value="F:hydrolase activity"/>
    <property type="evidence" value="ECO:0007669"/>
    <property type="project" value="UniProtKB-KW"/>
</dbReference>
<gene>
    <name evidence="5" type="ORF">OG398_09760</name>
</gene>
<dbReference type="PANTHER" id="PTHR30408">
    <property type="entry name" value="TYPE-1 RESTRICTION ENZYME ECOKI SPECIFICITY PROTEIN"/>
    <property type="match status" value="1"/>
</dbReference>
<dbReference type="Pfam" id="PF01420">
    <property type="entry name" value="Methylase_S"/>
    <property type="match status" value="1"/>
</dbReference>
<keyword evidence="2" id="KW-0680">Restriction system</keyword>
<dbReference type="SUPFAM" id="SSF116734">
    <property type="entry name" value="DNA methylase specificity domain"/>
    <property type="match status" value="2"/>
</dbReference>
<dbReference type="AlphaFoldDB" id="A0AAU2VM04"/>